<dbReference type="SUPFAM" id="SSF55729">
    <property type="entry name" value="Acyl-CoA N-acyltransferases (Nat)"/>
    <property type="match status" value="1"/>
</dbReference>
<reference evidence="3" key="1">
    <citation type="submission" date="2016-10" db="EMBL/GenBank/DDBJ databases">
        <authorList>
            <person name="Varghese N."/>
            <person name="Submissions S."/>
        </authorList>
    </citation>
    <scope>NUCLEOTIDE SEQUENCE [LARGE SCALE GENOMIC DNA]</scope>
    <source>
        <strain evidence="3">DSM 22376</strain>
    </source>
</reference>
<dbReference type="PROSITE" id="PS51186">
    <property type="entry name" value="GNAT"/>
    <property type="match status" value="1"/>
</dbReference>
<evidence type="ECO:0000313" key="3">
    <source>
        <dbReference type="Proteomes" id="UP000198951"/>
    </source>
</evidence>
<dbReference type="GO" id="GO:0016747">
    <property type="term" value="F:acyltransferase activity, transferring groups other than amino-acyl groups"/>
    <property type="evidence" value="ECO:0007669"/>
    <property type="project" value="InterPro"/>
</dbReference>
<evidence type="ECO:0000259" key="1">
    <source>
        <dbReference type="PROSITE" id="PS51186"/>
    </source>
</evidence>
<sequence length="176" mass="20082">MNLKLNELKTFETERLVLTPTTTADAEFILALFNTPKWIEFIGDRNLQNVQDAEEYISNKITPQIQKVGFGNYTVTRKFDRAKIGSCGLYDREGVEGIDIGFAFLPQYEKKGYGFESANKLKELAFSEFNLTEINGITSEKNIGSQKLLMKLGLQFQKNIKLTDDTEEVLLYKLAF</sequence>
<dbReference type="RefSeq" id="WP_245712039.1">
    <property type="nucleotide sequence ID" value="NZ_FNRD01000005.1"/>
</dbReference>
<feature type="domain" description="N-acetyltransferase" evidence="1">
    <location>
        <begin position="16"/>
        <end position="176"/>
    </location>
</feature>
<dbReference type="PANTHER" id="PTHR43792">
    <property type="entry name" value="GNAT FAMILY, PUTATIVE (AFU_ORTHOLOGUE AFUA_3G00765)-RELATED-RELATED"/>
    <property type="match status" value="1"/>
</dbReference>
<dbReference type="InterPro" id="IPR051531">
    <property type="entry name" value="N-acetyltransferase"/>
</dbReference>
<proteinExistence type="predicted"/>
<accession>A0A1H4C2Y8</accession>
<dbReference type="EMBL" id="FNRD01000005">
    <property type="protein sequence ID" value="SEA54815.1"/>
    <property type="molecule type" value="Genomic_DNA"/>
</dbReference>
<dbReference type="STRING" id="150146.SAMN05443667_105200"/>
<dbReference type="InterPro" id="IPR016181">
    <property type="entry name" value="Acyl_CoA_acyltransferase"/>
</dbReference>
<dbReference type="InterPro" id="IPR000182">
    <property type="entry name" value="GNAT_dom"/>
</dbReference>
<evidence type="ECO:0000313" key="2">
    <source>
        <dbReference type="EMBL" id="SEA54815.1"/>
    </source>
</evidence>
<gene>
    <name evidence="2" type="ORF">SAMN05443667_105200</name>
</gene>
<dbReference type="PANTHER" id="PTHR43792:SF1">
    <property type="entry name" value="N-ACETYLTRANSFERASE DOMAIN-CONTAINING PROTEIN"/>
    <property type="match status" value="1"/>
</dbReference>
<dbReference type="Gene3D" id="3.40.630.30">
    <property type="match status" value="1"/>
</dbReference>
<name>A0A1H4C2Y8_9FLAO</name>
<dbReference type="AlphaFoldDB" id="A0A1H4C2Y8"/>
<dbReference type="Pfam" id="PF13302">
    <property type="entry name" value="Acetyltransf_3"/>
    <property type="match status" value="1"/>
</dbReference>
<protein>
    <submittedName>
        <fullName evidence="2">Protein N-acetyltransferase, RimJ/RimL family</fullName>
    </submittedName>
</protein>
<organism evidence="2 3">
    <name type="scientific">Flavobacterium gillisiae</name>
    <dbReference type="NCBI Taxonomy" id="150146"/>
    <lineage>
        <taxon>Bacteria</taxon>
        <taxon>Pseudomonadati</taxon>
        <taxon>Bacteroidota</taxon>
        <taxon>Flavobacteriia</taxon>
        <taxon>Flavobacteriales</taxon>
        <taxon>Flavobacteriaceae</taxon>
        <taxon>Flavobacterium</taxon>
    </lineage>
</organism>
<keyword evidence="3" id="KW-1185">Reference proteome</keyword>
<dbReference type="Proteomes" id="UP000198951">
    <property type="component" value="Unassembled WGS sequence"/>
</dbReference>
<keyword evidence="2" id="KW-0808">Transferase</keyword>